<organism evidence="2 3">
    <name type="scientific">Armillaria tabescens</name>
    <name type="common">Ringless honey mushroom</name>
    <name type="synonym">Agaricus tabescens</name>
    <dbReference type="NCBI Taxonomy" id="1929756"/>
    <lineage>
        <taxon>Eukaryota</taxon>
        <taxon>Fungi</taxon>
        <taxon>Dikarya</taxon>
        <taxon>Basidiomycota</taxon>
        <taxon>Agaricomycotina</taxon>
        <taxon>Agaricomycetes</taxon>
        <taxon>Agaricomycetidae</taxon>
        <taxon>Agaricales</taxon>
        <taxon>Marasmiineae</taxon>
        <taxon>Physalacriaceae</taxon>
        <taxon>Desarmillaria</taxon>
    </lineage>
</organism>
<name>A0AA39J0X9_ARMTA</name>
<dbReference type="GeneID" id="85358549"/>
<gene>
    <name evidence="2" type="ORF">EV420DRAFT_1600207</name>
</gene>
<proteinExistence type="predicted"/>
<comment type="caution">
    <text evidence="2">The sequence shown here is derived from an EMBL/GenBank/DDBJ whole genome shotgun (WGS) entry which is preliminary data.</text>
</comment>
<evidence type="ECO:0000313" key="3">
    <source>
        <dbReference type="Proteomes" id="UP001175211"/>
    </source>
</evidence>
<evidence type="ECO:0000256" key="1">
    <source>
        <dbReference type="SAM" id="Phobius"/>
    </source>
</evidence>
<feature type="transmembrane region" description="Helical" evidence="1">
    <location>
        <begin position="46"/>
        <end position="67"/>
    </location>
</feature>
<dbReference type="Proteomes" id="UP001175211">
    <property type="component" value="Unassembled WGS sequence"/>
</dbReference>
<evidence type="ECO:0000313" key="2">
    <source>
        <dbReference type="EMBL" id="KAK0433484.1"/>
    </source>
</evidence>
<reference evidence="2" key="1">
    <citation type="submission" date="2023-06" db="EMBL/GenBank/DDBJ databases">
        <authorList>
            <consortium name="Lawrence Berkeley National Laboratory"/>
            <person name="Ahrendt S."/>
            <person name="Sahu N."/>
            <person name="Indic B."/>
            <person name="Wong-Bajracharya J."/>
            <person name="Merenyi Z."/>
            <person name="Ke H.-M."/>
            <person name="Monk M."/>
            <person name="Kocsube S."/>
            <person name="Drula E."/>
            <person name="Lipzen A."/>
            <person name="Balint B."/>
            <person name="Henrissat B."/>
            <person name="Andreopoulos B."/>
            <person name="Martin F.M."/>
            <person name="Harder C.B."/>
            <person name="Rigling D."/>
            <person name="Ford K.L."/>
            <person name="Foster G.D."/>
            <person name="Pangilinan J."/>
            <person name="Papanicolaou A."/>
            <person name="Barry K."/>
            <person name="LaButti K."/>
            <person name="Viragh M."/>
            <person name="Koriabine M."/>
            <person name="Yan M."/>
            <person name="Riley R."/>
            <person name="Champramary S."/>
            <person name="Plett K.L."/>
            <person name="Tsai I.J."/>
            <person name="Slot J."/>
            <person name="Sipos G."/>
            <person name="Plett J."/>
            <person name="Nagy L.G."/>
            <person name="Grigoriev I.V."/>
        </authorList>
    </citation>
    <scope>NUCLEOTIDE SEQUENCE</scope>
    <source>
        <strain evidence="2">CCBAS 213</strain>
    </source>
</reference>
<dbReference type="AlphaFoldDB" id="A0AA39J0X9"/>
<dbReference type="RefSeq" id="XP_060321529.1">
    <property type="nucleotide sequence ID" value="XM_060475001.1"/>
</dbReference>
<sequence>MAQSSSVLFTISILTLLSPSCLYPFALPALPSLPNFHTILNLLFGMVMHYTLVLLPLMPSLSLLLFWSS</sequence>
<keyword evidence="1" id="KW-1133">Transmembrane helix</keyword>
<accession>A0AA39J0X9</accession>
<dbReference type="EMBL" id="JAUEPS010000227">
    <property type="protein sequence ID" value="KAK0433484.1"/>
    <property type="molecule type" value="Genomic_DNA"/>
</dbReference>
<keyword evidence="1" id="KW-0812">Transmembrane</keyword>
<keyword evidence="1" id="KW-0472">Membrane</keyword>
<keyword evidence="3" id="KW-1185">Reference proteome</keyword>
<protein>
    <submittedName>
        <fullName evidence="2">Uncharacterized protein</fullName>
    </submittedName>
</protein>